<comment type="caution">
    <text evidence="1">The sequence shown here is derived from an EMBL/GenBank/DDBJ whole genome shotgun (WGS) entry which is preliminary data.</text>
</comment>
<protein>
    <submittedName>
        <fullName evidence="1">Uncharacterized protein</fullName>
    </submittedName>
</protein>
<dbReference type="PANTHER" id="PTHR35567:SF1">
    <property type="entry name" value="CONSERVED FUNGAL PROTEIN (AFU_ORTHOLOGUE AFUA_1G14230)"/>
    <property type="match status" value="1"/>
</dbReference>
<dbReference type="AlphaFoldDB" id="A0AAN6RZG5"/>
<keyword evidence="2" id="KW-1185">Reference proteome</keyword>
<sequence length="235" mass="24982">MSKCGWENTEQGRRSCRVQLATGLQFSFPLATLPPPSTGLVLKHVALGRGTQYYTYDIANPSPQPNGAVATLYDAGCLAAEQELQQIPDLLSEVSASSLRFSVKTISKDLTGLRDRLDLTSNSFSVSGKHFTTISTPFFELEKNQGSVSCTKINSMPAPAPSPGSPGVGDNKSLNGETAVAWLKLLGVAGLTGGLHEVYRLDTSGGSPPPTCAGQPASLEVQYAAVYWFWGELVQ</sequence>
<gene>
    <name evidence="1" type="ORF">QBC46DRAFT_358653</name>
</gene>
<name>A0AAN6RZG5_9PEZI</name>
<dbReference type="PANTHER" id="PTHR35567">
    <property type="entry name" value="MALATE DEHYDROGENASE (AFU_ORTHOLOGUE AFUA_2G13800)"/>
    <property type="match status" value="1"/>
</dbReference>
<organism evidence="1 2">
    <name type="scientific">Diplogelasinospora grovesii</name>
    <dbReference type="NCBI Taxonomy" id="303347"/>
    <lineage>
        <taxon>Eukaryota</taxon>
        <taxon>Fungi</taxon>
        <taxon>Dikarya</taxon>
        <taxon>Ascomycota</taxon>
        <taxon>Pezizomycotina</taxon>
        <taxon>Sordariomycetes</taxon>
        <taxon>Sordariomycetidae</taxon>
        <taxon>Sordariales</taxon>
        <taxon>Diplogelasinosporaceae</taxon>
        <taxon>Diplogelasinospora</taxon>
    </lineage>
</organism>
<evidence type="ECO:0000313" key="2">
    <source>
        <dbReference type="Proteomes" id="UP001303473"/>
    </source>
</evidence>
<dbReference type="Pfam" id="PF11937">
    <property type="entry name" value="DUF3455"/>
    <property type="match status" value="1"/>
</dbReference>
<dbReference type="Proteomes" id="UP001303473">
    <property type="component" value="Unassembled WGS sequence"/>
</dbReference>
<evidence type="ECO:0000313" key="1">
    <source>
        <dbReference type="EMBL" id="KAK3934895.1"/>
    </source>
</evidence>
<dbReference type="InterPro" id="IPR021851">
    <property type="entry name" value="DUF3455"/>
</dbReference>
<proteinExistence type="predicted"/>
<dbReference type="EMBL" id="MU853952">
    <property type="protein sequence ID" value="KAK3934895.1"/>
    <property type="molecule type" value="Genomic_DNA"/>
</dbReference>
<reference evidence="2" key="1">
    <citation type="journal article" date="2023" name="Mol. Phylogenet. Evol.">
        <title>Genome-scale phylogeny and comparative genomics of the fungal order Sordariales.</title>
        <authorList>
            <person name="Hensen N."/>
            <person name="Bonometti L."/>
            <person name="Westerberg I."/>
            <person name="Brannstrom I.O."/>
            <person name="Guillou S."/>
            <person name="Cros-Aarteil S."/>
            <person name="Calhoun S."/>
            <person name="Haridas S."/>
            <person name="Kuo A."/>
            <person name="Mondo S."/>
            <person name="Pangilinan J."/>
            <person name="Riley R."/>
            <person name="LaButti K."/>
            <person name="Andreopoulos B."/>
            <person name="Lipzen A."/>
            <person name="Chen C."/>
            <person name="Yan M."/>
            <person name="Daum C."/>
            <person name="Ng V."/>
            <person name="Clum A."/>
            <person name="Steindorff A."/>
            <person name="Ohm R.A."/>
            <person name="Martin F."/>
            <person name="Silar P."/>
            <person name="Natvig D.O."/>
            <person name="Lalanne C."/>
            <person name="Gautier V."/>
            <person name="Ament-Velasquez S.L."/>
            <person name="Kruys A."/>
            <person name="Hutchinson M.I."/>
            <person name="Powell A.J."/>
            <person name="Barry K."/>
            <person name="Miller A.N."/>
            <person name="Grigoriev I.V."/>
            <person name="Debuchy R."/>
            <person name="Gladieux P."/>
            <person name="Hiltunen Thoren M."/>
            <person name="Johannesson H."/>
        </authorList>
    </citation>
    <scope>NUCLEOTIDE SEQUENCE [LARGE SCALE GENOMIC DNA]</scope>
    <source>
        <strain evidence="2">CBS 340.73</strain>
    </source>
</reference>
<accession>A0AAN6RZG5</accession>